<comment type="function">
    <text evidence="1">Catalyzes the phosphorylation of the beta-carboxyl group of aspartic acid with ATP to yield 4-phospho-L-aspartate, which is involved in the branched biosynthetic pathway leading to the biosynthesis of amino acids lysine, threonine, isoleucine and methionine.</text>
</comment>
<keyword evidence="11 16" id="KW-0418">Kinase</keyword>
<keyword evidence="21" id="KW-1185">Reference proteome</keyword>
<keyword evidence="8 17" id="KW-0028">Amino-acid biosynthesis</keyword>
<evidence type="ECO:0000256" key="5">
    <source>
        <dbReference type="ARBA" id="ARBA00010122"/>
    </source>
</evidence>
<dbReference type="EC" id="2.7.2.4" evidence="6 16"/>
<comment type="pathway">
    <text evidence="4 17">Amino-acid biosynthesis; L-threonine biosynthesis; L-threonine from L-aspartate: step 1/5.</text>
</comment>
<dbReference type="PANTHER" id="PTHR21499:SF3">
    <property type="entry name" value="ASPARTOKINASE"/>
    <property type="match status" value="1"/>
</dbReference>
<evidence type="ECO:0000259" key="19">
    <source>
        <dbReference type="Pfam" id="PF22468"/>
    </source>
</evidence>
<comment type="similarity">
    <text evidence="5 16">Belongs to the aspartokinase family.</text>
</comment>
<dbReference type="Pfam" id="PF00696">
    <property type="entry name" value="AA_kinase"/>
    <property type="match status" value="1"/>
</dbReference>
<dbReference type="PIRSF" id="PIRSF000726">
    <property type="entry name" value="Asp_kin"/>
    <property type="match status" value="1"/>
</dbReference>
<feature type="domain" description="Aspartokinase ACT" evidence="19">
    <location>
        <begin position="323"/>
        <end position="381"/>
    </location>
</feature>
<keyword evidence="9 16" id="KW-0808">Transferase</keyword>
<keyword evidence="10" id="KW-0547">Nucleotide-binding</keyword>
<evidence type="ECO:0000256" key="15">
    <source>
        <dbReference type="ARBA" id="ARBA00047872"/>
    </source>
</evidence>
<comment type="caution">
    <text evidence="20">The sequence shown here is derived from an EMBL/GenBank/DDBJ whole genome shotgun (WGS) entry which is preliminary data.</text>
</comment>
<evidence type="ECO:0000256" key="2">
    <source>
        <dbReference type="ARBA" id="ARBA00004766"/>
    </source>
</evidence>
<dbReference type="PANTHER" id="PTHR21499">
    <property type="entry name" value="ASPARTATE KINASE"/>
    <property type="match status" value="1"/>
</dbReference>
<evidence type="ECO:0000256" key="13">
    <source>
        <dbReference type="ARBA" id="ARBA00022915"/>
    </source>
</evidence>
<feature type="domain" description="Aspartate/glutamate/uridylate kinase" evidence="18">
    <location>
        <begin position="3"/>
        <end position="226"/>
    </location>
</feature>
<protein>
    <recommendedName>
        <fullName evidence="7 16">Aspartokinase</fullName>
        <ecNumber evidence="6 16">2.7.2.4</ecNumber>
    </recommendedName>
</protein>
<dbReference type="Pfam" id="PF22468">
    <property type="entry name" value="ACT_9"/>
    <property type="match status" value="1"/>
</dbReference>
<dbReference type="RefSeq" id="WP_217280821.1">
    <property type="nucleotide sequence ID" value="NZ_CBCSGW010000001.1"/>
</dbReference>
<evidence type="ECO:0000256" key="7">
    <source>
        <dbReference type="ARBA" id="ARBA00016273"/>
    </source>
</evidence>
<dbReference type="GO" id="GO:0016301">
    <property type="term" value="F:kinase activity"/>
    <property type="evidence" value="ECO:0007669"/>
    <property type="project" value="UniProtKB-KW"/>
</dbReference>
<evidence type="ECO:0000256" key="10">
    <source>
        <dbReference type="ARBA" id="ARBA00022741"/>
    </source>
</evidence>
<dbReference type="PROSITE" id="PS00324">
    <property type="entry name" value="ASPARTOKINASE"/>
    <property type="match status" value="1"/>
</dbReference>
<gene>
    <name evidence="20" type="ORF">GC106_41220</name>
</gene>
<dbReference type="Proteomes" id="UP000763557">
    <property type="component" value="Unassembled WGS sequence"/>
</dbReference>
<name>A0ABX2F6A9_9PSEU</name>
<dbReference type="InterPro" id="IPR005260">
    <property type="entry name" value="Asp_kin_monofn"/>
</dbReference>
<evidence type="ECO:0000256" key="4">
    <source>
        <dbReference type="ARBA" id="ARBA00005139"/>
    </source>
</evidence>
<comment type="pathway">
    <text evidence="2 17">Amino-acid biosynthesis; L-lysine biosynthesis via DAP pathway; (S)-tetrahydrodipicolinate from L-aspartate: step 1/4.</text>
</comment>
<proteinExistence type="inferred from homology"/>
<dbReference type="InterPro" id="IPR001048">
    <property type="entry name" value="Asp/Glu/Uridylate_kinase"/>
</dbReference>
<evidence type="ECO:0000256" key="9">
    <source>
        <dbReference type="ARBA" id="ARBA00022679"/>
    </source>
</evidence>
<evidence type="ECO:0000256" key="11">
    <source>
        <dbReference type="ARBA" id="ARBA00022777"/>
    </source>
</evidence>
<sequence length="393" mass="39997">MDITVQKYGGSSLATDEQVLAVARQVARAHGTGAVIVVVSARGDATDRLVAAASSISAAPDLAEVDKLLATGENAAAALLTIALRSVGVPAVSMTGPQAGLHATGRPGSGVVDRVDVTPVRDWLVRDHVVVVAGFQAAGPDGAIITLGRGGSDTSAIALAIAHGARCEIYTDVDGIRQADPRVIPAPPLLPSLDAHTMAEMAYSGARVMHSRAVELAAAHGIDFTVRHSSGRGDGTTITGDLEARVGVTAITHVSDVAQLVVRAGGSFLEIAADVLDVLAESAIPVDSVTWRDGLSCCIPESSAVDALAALPGAWLRRSVATVSLVGAGLLSRPGLTALALRAFLDTGIDAECVSCTQVRTTFLVDRATLPDAVAALYKQFGLDGDLSALATA</sequence>
<evidence type="ECO:0000256" key="12">
    <source>
        <dbReference type="ARBA" id="ARBA00022840"/>
    </source>
</evidence>
<evidence type="ECO:0000256" key="3">
    <source>
        <dbReference type="ARBA" id="ARBA00004986"/>
    </source>
</evidence>
<dbReference type="NCBIfam" id="TIGR00657">
    <property type="entry name" value="asp_kinases"/>
    <property type="match status" value="1"/>
</dbReference>
<dbReference type="InterPro" id="IPR054352">
    <property type="entry name" value="ACT_Aspartokinase"/>
</dbReference>
<evidence type="ECO:0000313" key="21">
    <source>
        <dbReference type="Proteomes" id="UP000763557"/>
    </source>
</evidence>
<evidence type="ECO:0000259" key="18">
    <source>
        <dbReference type="Pfam" id="PF00696"/>
    </source>
</evidence>
<dbReference type="InterPro" id="IPR018042">
    <property type="entry name" value="Aspartate_kinase_CS"/>
</dbReference>
<comment type="pathway">
    <text evidence="3 17">Amino-acid biosynthesis; L-methionine biosynthesis via de novo pathway; L-homoserine from L-aspartate: step 1/3.</text>
</comment>
<evidence type="ECO:0000256" key="17">
    <source>
        <dbReference type="RuleBase" id="RU004249"/>
    </source>
</evidence>
<evidence type="ECO:0000256" key="1">
    <source>
        <dbReference type="ARBA" id="ARBA00002843"/>
    </source>
</evidence>
<reference evidence="20 21" key="1">
    <citation type="submission" date="2020-01" db="EMBL/GenBank/DDBJ databases">
        <title>Kibdelosporangium persica a novel Actinomycetes from a hot desert in Iran.</title>
        <authorList>
            <person name="Safaei N."/>
            <person name="Zaburannyi N."/>
            <person name="Mueller R."/>
            <person name="Wink J."/>
        </authorList>
    </citation>
    <scope>NUCLEOTIDE SEQUENCE [LARGE SCALE GENOMIC DNA]</scope>
    <source>
        <strain evidence="20 21">4NS15</strain>
    </source>
</reference>
<dbReference type="InterPro" id="IPR001341">
    <property type="entry name" value="Asp_kinase"/>
</dbReference>
<evidence type="ECO:0000256" key="16">
    <source>
        <dbReference type="RuleBase" id="RU003448"/>
    </source>
</evidence>
<evidence type="ECO:0000256" key="14">
    <source>
        <dbReference type="ARBA" id="ARBA00023154"/>
    </source>
</evidence>
<evidence type="ECO:0000256" key="8">
    <source>
        <dbReference type="ARBA" id="ARBA00022605"/>
    </source>
</evidence>
<organism evidence="20 21">
    <name type="scientific">Kibdelosporangium persicum</name>
    <dbReference type="NCBI Taxonomy" id="2698649"/>
    <lineage>
        <taxon>Bacteria</taxon>
        <taxon>Bacillati</taxon>
        <taxon>Actinomycetota</taxon>
        <taxon>Actinomycetes</taxon>
        <taxon>Pseudonocardiales</taxon>
        <taxon>Pseudonocardiaceae</taxon>
        <taxon>Kibdelosporangium</taxon>
    </lineage>
</organism>
<dbReference type="EMBL" id="JAAATY010000012">
    <property type="protein sequence ID" value="NRN66889.1"/>
    <property type="molecule type" value="Genomic_DNA"/>
</dbReference>
<comment type="catalytic activity">
    <reaction evidence="15 16">
        <text>L-aspartate + ATP = 4-phospho-L-aspartate + ADP</text>
        <dbReference type="Rhea" id="RHEA:23776"/>
        <dbReference type="ChEBI" id="CHEBI:29991"/>
        <dbReference type="ChEBI" id="CHEBI:30616"/>
        <dbReference type="ChEBI" id="CHEBI:57535"/>
        <dbReference type="ChEBI" id="CHEBI:456216"/>
        <dbReference type="EC" id="2.7.2.4"/>
    </reaction>
</comment>
<keyword evidence="13" id="KW-0220">Diaminopimelate biosynthesis</keyword>
<evidence type="ECO:0000313" key="20">
    <source>
        <dbReference type="EMBL" id="NRN66889.1"/>
    </source>
</evidence>
<accession>A0ABX2F6A9</accession>
<evidence type="ECO:0000256" key="6">
    <source>
        <dbReference type="ARBA" id="ARBA00013059"/>
    </source>
</evidence>
<keyword evidence="14" id="KW-0457">Lysine biosynthesis</keyword>
<keyword evidence="12" id="KW-0067">ATP-binding</keyword>